<keyword evidence="1" id="KW-1133">Transmembrane helix</keyword>
<name>A0A847VD33_9BACT</name>
<gene>
    <name evidence="3" type="ORF">GX888_01450</name>
</gene>
<protein>
    <submittedName>
        <fullName evidence="3">Uncharacterized protein</fullName>
    </submittedName>
</protein>
<keyword evidence="1" id="KW-0812">Transmembrane</keyword>
<evidence type="ECO:0000313" key="4">
    <source>
        <dbReference type="Proteomes" id="UP000564033"/>
    </source>
</evidence>
<evidence type="ECO:0000256" key="2">
    <source>
        <dbReference type="SAM" id="SignalP"/>
    </source>
</evidence>
<proteinExistence type="predicted"/>
<feature type="chain" id="PRO_5032332835" evidence="2">
    <location>
        <begin position="21"/>
        <end position="213"/>
    </location>
</feature>
<keyword evidence="2" id="KW-0732">Signal</keyword>
<feature type="transmembrane region" description="Helical" evidence="1">
    <location>
        <begin position="171"/>
        <end position="194"/>
    </location>
</feature>
<keyword evidence="1" id="KW-0472">Membrane</keyword>
<comment type="caution">
    <text evidence="3">The sequence shown here is derived from an EMBL/GenBank/DDBJ whole genome shotgun (WGS) entry which is preliminary data.</text>
</comment>
<accession>A0A847VD33</accession>
<feature type="signal peptide" evidence="2">
    <location>
        <begin position="1"/>
        <end position="20"/>
    </location>
</feature>
<dbReference type="EMBL" id="JAAZIL010000039">
    <property type="protein sequence ID" value="NLZ24399.1"/>
    <property type="molecule type" value="Genomic_DNA"/>
</dbReference>
<sequence length="213" mass="24302">MKKISLSTILILLSTSFLYSQDKPITHKEQPITTEIEEEYRIESVEDNDIPIVTSKNQYFDIEILKVKQNPLNKEILLKVYITSKIHSPHTQLIWDAPSSVEITPKHSKYTSLSTNQTSQFEAIIKPKKQGTFVLSFTALAWQHDINKSNSVNYKFTVNKSLVVQPPDSRYIFSLTLISLVVILLVSGVIYGVVKGVRFLILKLKKWITPPSL</sequence>
<dbReference type="Proteomes" id="UP000564033">
    <property type="component" value="Unassembled WGS sequence"/>
</dbReference>
<evidence type="ECO:0000313" key="3">
    <source>
        <dbReference type="EMBL" id="NLZ24399.1"/>
    </source>
</evidence>
<evidence type="ECO:0000256" key="1">
    <source>
        <dbReference type="SAM" id="Phobius"/>
    </source>
</evidence>
<organism evidence="3 4">
    <name type="scientific">Candidatus Dojkabacteria bacterium</name>
    <dbReference type="NCBI Taxonomy" id="2099670"/>
    <lineage>
        <taxon>Bacteria</taxon>
        <taxon>Candidatus Dojkabacteria</taxon>
    </lineage>
</organism>
<reference evidence="3 4" key="1">
    <citation type="journal article" date="2020" name="Biotechnol. Biofuels">
        <title>New insights from the biogas microbiome by comprehensive genome-resolved metagenomics of nearly 1600 species originating from multiple anaerobic digesters.</title>
        <authorList>
            <person name="Campanaro S."/>
            <person name="Treu L."/>
            <person name="Rodriguez-R L.M."/>
            <person name="Kovalovszki A."/>
            <person name="Ziels R.M."/>
            <person name="Maus I."/>
            <person name="Zhu X."/>
            <person name="Kougias P.G."/>
            <person name="Basile A."/>
            <person name="Luo G."/>
            <person name="Schluter A."/>
            <person name="Konstantinidis K.T."/>
            <person name="Angelidaki I."/>
        </authorList>
    </citation>
    <scope>NUCLEOTIDE SEQUENCE [LARGE SCALE GENOMIC DNA]</scope>
    <source>
        <strain evidence="3">AS19jrsBPTG_9</strain>
    </source>
</reference>
<dbReference type="AlphaFoldDB" id="A0A847VD33"/>